<dbReference type="Proteomes" id="UP000053413">
    <property type="component" value="Unassembled WGS sequence"/>
</dbReference>
<proteinExistence type="predicted"/>
<organism evidence="1 2">
    <name type="scientific">Streptomyces violaceusniger</name>
    <dbReference type="NCBI Taxonomy" id="68280"/>
    <lineage>
        <taxon>Bacteria</taxon>
        <taxon>Bacillati</taxon>
        <taxon>Actinomycetota</taxon>
        <taxon>Actinomycetes</taxon>
        <taxon>Kitasatosporales</taxon>
        <taxon>Streptomycetaceae</taxon>
        <taxon>Streptomyces</taxon>
        <taxon>Streptomyces violaceusniger group</taxon>
    </lineage>
</organism>
<evidence type="ECO:0000313" key="2">
    <source>
        <dbReference type="Proteomes" id="UP000053413"/>
    </source>
</evidence>
<protein>
    <submittedName>
        <fullName evidence="1">Uncharacterized protein</fullName>
    </submittedName>
</protein>
<evidence type="ECO:0000313" key="1">
    <source>
        <dbReference type="EMBL" id="KUL63115.1"/>
    </source>
</evidence>
<gene>
    <name evidence="1" type="ORF">ADL28_10740</name>
</gene>
<dbReference type="EMBL" id="LLZJ01000121">
    <property type="protein sequence ID" value="KUL63115.1"/>
    <property type="molecule type" value="Genomic_DNA"/>
</dbReference>
<sequence length="133" mass="13833">MTATTVIADSPAEVSTRNTLSETREAEFVAEGRPLGGGVEIADVVGHEGRPGREDRQVDAVFVHQPELARLDAVAQLVVTDAEIGAGGGAGGVGESVDLLGAPCLQRRWRGGVVAMAVDGHSRFLLGVWFLAT</sequence>
<name>A0A0X3X258_STRVO</name>
<dbReference type="AlphaFoldDB" id="A0A0X3X258"/>
<comment type="caution">
    <text evidence="1">The sequence shown here is derived from an EMBL/GenBank/DDBJ whole genome shotgun (WGS) entry which is preliminary data.</text>
</comment>
<accession>A0A0X3X258</accession>
<reference evidence="2" key="1">
    <citation type="submission" date="2015-10" db="EMBL/GenBank/DDBJ databases">
        <authorList>
            <person name="Ju K.-S."/>
            <person name="Doroghazi J.R."/>
            <person name="Metcalf W.W."/>
        </authorList>
    </citation>
    <scope>NUCLEOTIDE SEQUENCE [LARGE SCALE GENOMIC DNA]</scope>
    <source>
        <strain evidence="2">NRRL F-8817</strain>
    </source>
</reference>